<keyword evidence="1" id="KW-0812">Transmembrane</keyword>
<keyword evidence="1" id="KW-0472">Membrane</keyword>
<proteinExistence type="predicted"/>
<name>A0A0R3WSM8_HYDTA</name>
<dbReference type="Proteomes" id="UP000274429">
    <property type="component" value="Unassembled WGS sequence"/>
</dbReference>
<evidence type="ECO:0000256" key="1">
    <source>
        <dbReference type="SAM" id="Phobius"/>
    </source>
</evidence>
<evidence type="ECO:0000313" key="5">
    <source>
        <dbReference type="WBParaSite" id="TTAC_0000376801-mRNA-1"/>
    </source>
</evidence>
<keyword evidence="1" id="KW-1133">Transmembrane helix</keyword>
<feature type="domain" description="Sfi1 spindle body" evidence="2">
    <location>
        <begin position="23"/>
        <end position="167"/>
    </location>
</feature>
<evidence type="ECO:0000259" key="2">
    <source>
        <dbReference type="Pfam" id="PF08457"/>
    </source>
</evidence>
<dbReference type="InterPro" id="IPR013665">
    <property type="entry name" value="Sfi1_dom"/>
</dbReference>
<dbReference type="EMBL" id="UYWX01002982">
    <property type="protein sequence ID" value="VDM23290.1"/>
    <property type="molecule type" value="Genomic_DNA"/>
</dbReference>
<accession>A0A0R3WSM8</accession>
<evidence type="ECO:0000313" key="3">
    <source>
        <dbReference type="EMBL" id="VDM23290.1"/>
    </source>
</evidence>
<organism evidence="5">
    <name type="scientific">Hydatigena taeniaeformis</name>
    <name type="common">Feline tapeworm</name>
    <name type="synonym">Taenia taeniaeformis</name>
    <dbReference type="NCBI Taxonomy" id="6205"/>
    <lineage>
        <taxon>Eukaryota</taxon>
        <taxon>Metazoa</taxon>
        <taxon>Spiralia</taxon>
        <taxon>Lophotrochozoa</taxon>
        <taxon>Platyhelminthes</taxon>
        <taxon>Cestoda</taxon>
        <taxon>Eucestoda</taxon>
        <taxon>Cyclophyllidea</taxon>
        <taxon>Taeniidae</taxon>
        <taxon>Hydatigera</taxon>
    </lineage>
</organism>
<protein>
    <submittedName>
        <fullName evidence="5">Sfi1 domain-containing protein</fullName>
    </submittedName>
</protein>
<reference evidence="5" key="1">
    <citation type="submission" date="2017-02" db="UniProtKB">
        <authorList>
            <consortium name="WormBaseParasite"/>
        </authorList>
    </citation>
    <scope>IDENTIFICATION</scope>
</reference>
<reference evidence="3 4" key="2">
    <citation type="submission" date="2018-11" db="EMBL/GenBank/DDBJ databases">
        <authorList>
            <consortium name="Pathogen Informatics"/>
        </authorList>
    </citation>
    <scope>NUCLEOTIDE SEQUENCE [LARGE SCALE GENOMIC DNA]</scope>
</reference>
<dbReference type="OrthoDB" id="195843at2759"/>
<dbReference type="STRING" id="6205.A0A0R3WSM8"/>
<sequence>MRAFAIVTRKRQVAAAMPLMKEAEEMKQLGFAAAHDQRRLLRWVLRAWVRRARGLRLALHQQRVVTAHTQRAILQRALRAWLDFCACRTSINIAAAHFEATRDTRLCQAVLRQWRSVVGRRKRMYECYYSVCALHQKHLMGRVLSRWGHHAHVKATATRIAEAMIRRGHKRLLRKVTKSVLVYLLFLFVSFMK</sequence>
<gene>
    <name evidence="3" type="ORF">TTAC_LOCUS3753</name>
</gene>
<dbReference type="AlphaFoldDB" id="A0A0R3WSM8"/>
<dbReference type="Pfam" id="PF08457">
    <property type="entry name" value="Sfi1"/>
    <property type="match status" value="1"/>
</dbReference>
<feature type="transmembrane region" description="Helical" evidence="1">
    <location>
        <begin position="176"/>
        <end position="192"/>
    </location>
</feature>
<dbReference type="WBParaSite" id="TTAC_0000376801-mRNA-1">
    <property type="protein sequence ID" value="TTAC_0000376801-mRNA-1"/>
    <property type="gene ID" value="TTAC_0000376801"/>
</dbReference>
<keyword evidence="4" id="KW-1185">Reference proteome</keyword>
<evidence type="ECO:0000313" key="4">
    <source>
        <dbReference type="Proteomes" id="UP000274429"/>
    </source>
</evidence>